<evidence type="ECO:0000256" key="2">
    <source>
        <dbReference type="ARBA" id="ARBA00023002"/>
    </source>
</evidence>
<dbReference type="AlphaFoldDB" id="A0A6J4U938"/>
<dbReference type="SMART" id="SM00822">
    <property type="entry name" value="PKS_KR"/>
    <property type="match status" value="1"/>
</dbReference>
<dbReference type="GO" id="GO:0016020">
    <property type="term" value="C:membrane"/>
    <property type="evidence" value="ECO:0007669"/>
    <property type="project" value="TreeGrafter"/>
</dbReference>
<keyword evidence="2" id="KW-0560">Oxidoreductase</keyword>
<evidence type="ECO:0000256" key="1">
    <source>
        <dbReference type="ARBA" id="ARBA00006484"/>
    </source>
</evidence>
<name>A0A6J4U938_9BACT</name>
<dbReference type="PRINTS" id="PR00081">
    <property type="entry name" value="GDHRDH"/>
</dbReference>
<dbReference type="SUPFAM" id="SSF51735">
    <property type="entry name" value="NAD(P)-binding Rossmann-fold domains"/>
    <property type="match status" value="1"/>
</dbReference>
<dbReference type="InterPro" id="IPR036291">
    <property type="entry name" value="NAD(P)-bd_dom_sf"/>
</dbReference>
<evidence type="ECO:0000259" key="4">
    <source>
        <dbReference type="SMART" id="SM00822"/>
    </source>
</evidence>
<proteinExistence type="inferred from homology"/>
<dbReference type="InterPro" id="IPR020904">
    <property type="entry name" value="Sc_DH/Rdtase_CS"/>
</dbReference>
<organism evidence="5">
    <name type="scientific">uncultured Thermomicrobiales bacterium</name>
    <dbReference type="NCBI Taxonomy" id="1645740"/>
    <lineage>
        <taxon>Bacteria</taxon>
        <taxon>Pseudomonadati</taxon>
        <taxon>Thermomicrobiota</taxon>
        <taxon>Thermomicrobia</taxon>
        <taxon>Thermomicrobiales</taxon>
        <taxon>environmental samples</taxon>
    </lineage>
</organism>
<dbReference type="NCBIfam" id="NF005495">
    <property type="entry name" value="PRK07109.1"/>
    <property type="match status" value="1"/>
</dbReference>
<evidence type="ECO:0000256" key="3">
    <source>
        <dbReference type="RuleBase" id="RU000363"/>
    </source>
</evidence>
<comment type="similarity">
    <text evidence="1 3">Belongs to the short-chain dehydrogenases/reductases (SDR) family.</text>
</comment>
<dbReference type="EMBL" id="CADCWL010000001">
    <property type="protein sequence ID" value="CAA9542206.1"/>
    <property type="molecule type" value="Genomic_DNA"/>
</dbReference>
<gene>
    <name evidence="5" type="ORF">AVDCRST_MAG19-1634</name>
</gene>
<dbReference type="InterPro" id="IPR002347">
    <property type="entry name" value="SDR_fam"/>
</dbReference>
<dbReference type="InterPro" id="IPR057326">
    <property type="entry name" value="KR_dom"/>
</dbReference>
<feature type="domain" description="Ketoreductase" evidence="4">
    <location>
        <begin position="7"/>
        <end position="192"/>
    </location>
</feature>
<evidence type="ECO:0000313" key="5">
    <source>
        <dbReference type="EMBL" id="CAA9542206.1"/>
    </source>
</evidence>
<dbReference type="Gene3D" id="3.40.50.720">
    <property type="entry name" value="NAD(P)-binding Rossmann-like Domain"/>
    <property type="match status" value="1"/>
</dbReference>
<reference evidence="5" key="1">
    <citation type="submission" date="2020-02" db="EMBL/GenBank/DDBJ databases">
        <authorList>
            <person name="Meier V. D."/>
        </authorList>
    </citation>
    <scope>NUCLEOTIDE SEQUENCE</scope>
    <source>
        <strain evidence="5">AVDCRST_MAG19</strain>
    </source>
</reference>
<dbReference type="PANTHER" id="PTHR44196">
    <property type="entry name" value="DEHYDROGENASE/REDUCTASE SDR FAMILY MEMBER 7B"/>
    <property type="match status" value="1"/>
</dbReference>
<dbReference type="PRINTS" id="PR00080">
    <property type="entry name" value="SDRFAMILY"/>
</dbReference>
<dbReference type="PANTHER" id="PTHR44196:SF1">
    <property type="entry name" value="DEHYDROGENASE_REDUCTASE SDR FAMILY MEMBER 7B"/>
    <property type="match status" value="1"/>
</dbReference>
<dbReference type="PROSITE" id="PS00061">
    <property type="entry name" value="ADH_SHORT"/>
    <property type="match status" value="1"/>
</dbReference>
<protein>
    <recommendedName>
        <fullName evidence="4">Ketoreductase domain-containing protein</fullName>
    </recommendedName>
</protein>
<dbReference type="Pfam" id="PF00106">
    <property type="entry name" value="adh_short"/>
    <property type="match status" value="1"/>
</dbReference>
<dbReference type="GO" id="GO:0016491">
    <property type="term" value="F:oxidoreductase activity"/>
    <property type="evidence" value="ECO:0007669"/>
    <property type="project" value="UniProtKB-KW"/>
</dbReference>
<accession>A0A6J4U938</accession>
<sequence>MRSLADQVIVITGASSGIGRATALAAADAGARVVLAARGKAALTAVREAIETAGGEALTVPADVADFGQVEALGLAAVARFGRINTWVNCAGISVYGELADVDPAEFRRVIEVDLLGPVHGAKVALAQMRTQPEGGTIVNVSSGLGDRAVPLQSAYCAAKRGLNGFGEALRMELEHGNVPVRVTTVKPASIDTPFFRHARSKTGAAPSPVPPVYAPELVAEAILFAATHPVRDLPVGGASTALSVLEKVAPRLLDRQLALAAYPLQQEERPKDAAAADNLVLASSGPATTGGGYGGRRFSLDTWLRLHPPARRLALAGSVIGGLVALQARRR</sequence>